<dbReference type="PANTHER" id="PTHR42695">
    <property type="entry name" value="GLUTAMINE AMIDOTRANSFERASE YLR126C-RELATED"/>
    <property type="match status" value="1"/>
</dbReference>
<feature type="domain" description="Glutamine amidotransferase" evidence="1">
    <location>
        <begin position="52"/>
        <end position="207"/>
    </location>
</feature>
<dbReference type="EMBL" id="CP089984">
    <property type="protein sequence ID" value="WXB19047.1"/>
    <property type="molecule type" value="Genomic_DNA"/>
</dbReference>
<accession>A0ABZ2M981</accession>
<name>A0ABZ2M981_9BACT</name>
<evidence type="ECO:0000313" key="3">
    <source>
        <dbReference type="Proteomes" id="UP001370348"/>
    </source>
</evidence>
<gene>
    <name evidence="2" type="ORF">LZC94_17635</name>
</gene>
<sequence length="264" mass="29106">MRVALLKADYVNADLIGAHGDLPDMFRRFLGGDVAIDVYEVRFGALPDPRRYDACLITGSRHSVDDDCDWIRALLAFLRKAADSGARLIGFCFGHQALAKALGGRVGKGPSGWNVGLWPVAIQEHPAWMREAAGAGAGEAAGDRPGSVRPEIFSLFNHREQVLALPSEARIIASTERCPVQAFVLDDQTRQVLGIQFHPEYTLSYQEAIMAVPKTMPRTVFDDAIQRNRTLTRTDGIVREWVLRFAGAPRVREIPSAVPMRGSR</sequence>
<organism evidence="2 3">
    <name type="scientific">Pendulispora albinea</name>
    <dbReference type="NCBI Taxonomy" id="2741071"/>
    <lineage>
        <taxon>Bacteria</taxon>
        <taxon>Pseudomonadati</taxon>
        <taxon>Myxococcota</taxon>
        <taxon>Myxococcia</taxon>
        <taxon>Myxococcales</taxon>
        <taxon>Sorangiineae</taxon>
        <taxon>Pendulisporaceae</taxon>
        <taxon>Pendulispora</taxon>
    </lineage>
</organism>
<evidence type="ECO:0000259" key="1">
    <source>
        <dbReference type="Pfam" id="PF00117"/>
    </source>
</evidence>
<dbReference type="Proteomes" id="UP001370348">
    <property type="component" value="Chromosome"/>
</dbReference>
<dbReference type="PROSITE" id="PS51273">
    <property type="entry name" value="GATASE_TYPE_1"/>
    <property type="match status" value="1"/>
</dbReference>
<protein>
    <submittedName>
        <fullName evidence="2">Type 1 glutamine amidotransferase</fullName>
    </submittedName>
</protein>
<dbReference type="InterPro" id="IPR044992">
    <property type="entry name" value="ChyE-like"/>
</dbReference>
<dbReference type="Gene3D" id="3.40.50.880">
    <property type="match status" value="1"/>
</dbReference>
<dbReference type="Pfam" id="PF00117">
    <property type="entry name" value="GATase"/>
    <property type="match status" value="1"/>
</dbReference>
<dbReference type="RefSeq" id="WP_394828670.1">
    <property type="nucleotide sequence ID" value="NZ_CP089984.1"/>
</dbReference>
<dbReference type="InterPro" id="IPR029062">
    <property type="entry name" value="Class_I_gatase-like"/>
</dbReference>
<evidence type="ECO:0000313" key="2">
    <source>
        <dbReference type="EMBL" id="WXB19047.1"/>
    </source>
</evidence>
<dbReference type="PANTHER" id="PTHR42695:SF5">
    <property type="entry name" value="GLUTAMINE AMIDOTRANSFERASE YLR126C-RELATED"/>
    <property type="match status" value="1"/>
</dbReference>
<keyword evidence="3" id="KW-1185">Reference proteome</keyword>
<proteinExistence type="predicted"/>
<dbReference type="SUPFAM" id="SSF52317">
    <property type="entry name" value="Class I glutamine amidotransferase-like"/>
    <property type="match status" value="1"/>
</dbReference>
<dbReference type="CDD" id="cd01741">
    <property type="entry name" value="GATase1_1"/>
    <property type="match status" value="1"/>
</dbReference>
<reference evidence="2 3" key="1">
    <citation type="submission" date="2021-12" db="EMBL/GenBank/DDBJ databases">
        <title>Discovery of the Pendulisporaceae a myxobacterial family with distinct sporulation behavior and unique specialized metabolism.</title>
        <authorList>
            <person name="Garcia R."/>
            <person name="Popoff A."/>
            <person name="Bader C.D."/>
            <person name="Loehr J."/>
            <person name="Walesch S."/>
            <person name="Walt C."/>
            <person name="Boldt J."/>
            <person name="Bunk B."/>
            <person name="Haeckl F.J.F.P.J."/>
            <person name="Gunesch A.P."/>
            <person name="Birkelbach J."/>
            <person name="Nuebel U."/>
            <person name="Pietschmann T."/>
            <person name="Bach T."/>
            <person name="Mueller R."/>
        </authorList>
    </citation>
    <scope>NUCLEOTIDE SEQUENCE [LARGE SCALE GENOMIC DNA]</scope>
    <source>
        <strain evidence="2 3">MSr11954</strain>
    </source>
</reference>
<dbReference type="InterPro" id="IPR017926">
    <property type="entry name" value="GATASE"/>
</dbReference>
<keyword evidence="2" id="KW-0315">Glutamine amidotransferase</keyword>